<dbReference type="Proteomes" id="UP001152622">
    <property type="component" value="Chromosome 9"/>
</dbReference>
<feature type="compositionally biased region" description="Acidic residues" evidence="1">
    <location>
        <begin position="238"/>
        <end position="258"/>
    </location>
</feature>
<reference evidence="2" key="1">
    <citation type="journal article" date="2023" name="Science">
        <title>Genome structures resolve the early diversification of teleost fishes.</title>
        <authorList>
            <person name="Parey E."/>
            <person name="Louis A."/>
            <person name="Montfort J."/>
            <person name="Bouchez O."/>
            <person name="Roques C."/>
            <person name="Iampietro C."/>
            <person name="Lluch J."/>
            <person name="Castinel A."/>
            <person name="Donnadieu C."/>
            <person name="Desvignes T."/>
            <person name="Floi Bucao C."/>
            <person name="Jouanno E."/>
            <person name="Wen M."/>
            <person name="Mejri S."/>
            <person name="Dirks R."/>
            <person name="Jansen H."/>
            <person name="Henkel C."/>
            <person name="Chen W.J."/>
            <person name="Zahm M."/>
            <person name="Cabau C."/>
            <person name="Klopp C."/>
            <person name="Thompson A.W."/>
            <person name="Robinson-Rechavi M."/>
            <person name="Braasch I."/>
            <person name="Lecointre G."/>
            <person name="Bobe J."/>
            <person name="Postlethwait J.H."/>
            <person name="Berthelot C."/>
            <person name="Roest Crollius H."/>
            <person name="Guiguen Y."/>
        </authorList>
    </citation>
    <scope>NUCLEOTIDE SEQUENCE</scope>
    <source>
        <strain evidence="2">WJC10195</strain>
    </source>
</reference>
<dbReference type="OrthoDB" id="10063408at2759"/>
<dbReference type="AlphaFoldDB" id="A0A9Q1F1K0"/>
<dbReference type="EMBL" id="JAINUF010000009">
    <property type="protein sequence ID" value="KAJ8349287.1"/>
    <property type="molecule type" value="Genomic_DNA"/>
</dbReference>
<gene>
    <name evidence="2" type="ORF">SKAU_G00244170</name>
</gene>
<accession>A0A9Q1F1K0</accession>
<sequence length="258" mass="29788">MFFLLHSQMEQCGGPEKPSQQTVSSVAQLGDPQARVSVSELDVRRWRDEERLLAEHKQRPKGSVSKLKREYVLLLLHRHNIGLNDNLTALERKLKIPVRWEISDPALVATLRDMDMQDRTQLLSTARAEAKERILKRRAIDALTLKDRALEESGMVLQEMRAVIEYLHLQHAVVKKAVDDHHHQSGQRAALIKHTIHLEKRLHMATNMFSAFIELPTPPAFYLETLDSVFVPPSSEVLEQDDEEEDELEEEEEDLRWG</sequence>
<comment type="caution">
    <text evidence="2">The sequence shown here is derived from an EMBL/GenBank/DDBJ whole genome shotgun (WGS) entry which is preliminary data.</text>
</comment>
<feature type="region of interest" description="Disordered" evidence="1">
    <location>
        <begin position="233"/>
        <end position="258"/>
    </location>
</feature>
<evidence type="ECO:0000313" key="2">
    <source>
        <dbReference type="EMBL" id="KAJ8349287.1"/>
    </source>
</evidence>
<organism evidence="2 3">
    <name type="scientific">Synaphobranchus kaupii</name>
    <name type="common">Kaup's arrowtooth eel</name>
    <dbReference type="NCBI Taxonomy" id="118154"/>
    <lineage>
        <taxon>Eukaryota</taxon>
        <taxon>Metazoa</taxon>
        <taxon>Chordata</taxon>
        <taxon>Craniata</taxon>
        <taxon>Vertebrata</taxon>
        <taxon>Euteleostomi</taxon>
        <taxon>Actinopterygii</taxon>
        <taxon>Neopterygii</taxon>
        <taxon>Teleostei</taxon>
        <taxon>Anguilliformes</taxon>
        <taxon>Synaphobranchidae</taxon>
        <taxon>Synaphobranchus</taxon>
    </lineage>
</organism>
<name>A0A9Q1F1K0_SYNKA</name>
<evidence type="ECO:0000313" key="3">
    <source>
        <dbReference type="Proteomes" id="UP001152622"/>
    </source>
</evidence>
<evidence type="ECO:0000256" key="1">
    <source>
        <dbReference type="SAM" id="MobiDB-lite"/>
    </source>
</evidence>
<keyword evidence="3" id="KW-1185">Reference proteome</keyword>
<protein>
    <submittedName>
        <fullName evidence="2">Uncharacterized protein</fullName>
    </submittedName>
</protein>
<proteinExistence type="predicted"/>